<evidence type="ECO:0000313" key="2">
    <source>
        <dbReference type="Proteomes" id="UP000594262"/>
    </source>
</evidence>
<organism evidence="1 2">
    <name type="scientific">Clytia hemisphaerica</name>
    <dbReference type="NCBI Taxonomy" id="252671"/>
    <lineage>
        <taxon>Eukaryota</taxon>
        <taxon>Metazoa</taxon>
        <taxon>Cnidaria</taxon>
        <taxon>Hydrozoa</taxon>
        <taxon>Hydroidolina</taxon>
        <taxon>Leptothecata</taxon>
        <taxon>Obeliida</taxon>
        <taxon>Clytiidae</taxon>
        <taxon>Clytia</taxon>
    </lineage>
</organism>
<evidence type="ECO:0000313" key="1">
    <source>
        <dbReference type="EnsemblMetazoa" id="CLYHEMP023312.1"/>
    </source>
</evidence>
<dbReference type="OrthoDB" id="10044187at2759"/>
<dbReference type="AlphaFoldDB" id="A0A7M5XHC5"/>
<name>A0A7M5XHC5_9CNID</name>
<proteinExistence type="predicted"/>
<reference evidence="1" key="1">
    <citation type="submission" date="2021-01" db="UniProtKB">
        <authorList>
            <consortium name="EnsemblMetazoa"/>
        </authorList>
    </citation>
    <scope>IDENTIFICATION</scope>
</reference>
<protein>
    <submittedName>
        <fullName evidence="1">Uncharacterized protein</fullName>
    </submittedName>
</protein>
<dbReference type="Proteomes" id="UP000594262">
    <property type="component" value="Unplaced"/>
</dbReference>
<accession>A0A7M5XHC5</accession>
<keyword evidence="2" id="KW-1185">Reference proteome</keyword>
<sequence length="221" mass="24321">MLLIIFCGTASAADTCDVVEGLEGCACIMRNSSKVVSLQDLVGNNTNGKPIRFDRADGNKKDWYFAYHPCGTFDMFLNRPNPRVGDYPCKDTSVGRFTDNANHICEGLGDLSESKFEFNEGYEYPVVAPLSVVFRNTSSSHGARISLVCNETLSVEDTEFKYLNVTEGPTEYYHFSLTGPCSCPGGCKYIKPKPKPSNAMTNLPNLGFIFVTAIMMVLSKL</sequence>
<dbReference type="EnsemblMetazoa" id="CLYHEMT023312.1">
    <property type="protein sequence ID" value="CLYHEMP023312.1"/>
    <property type="gene ID" value="CLYHEMG023312"/>
</dbReference>